<dbReference type="InterPro" id="IPR008969">
    <property type="entry name" value="CarboxyPept-like_regulatory"/>
</dbReference>
<keyword evidence="1" id="KW-0121">Carboxypeptidase</keyword>
<dbReference type="Pfam" id="PF13715">
    <property type="entry name" value="CarbopepD_reg_2"/>
    <property type="match status" value="1"/>
</dbReference>
<dbReference type="RefSeq" id="WP_241935395.1">
    <property type="nucleotide sequence ID" value="NZ_JALBGC010000002.1"/>
</dbReference>
<dbReference type="AlphaFoldDB" id="A0A9X1VDF4"/>
<reference evidence="1" key="1">
    <citation type="submission" date="2022-03" db="EMBL/GenBank/DDBJ databases">
        <title>Bacterial whole genome sequence for Hymenobacter sp. DH14.</title>
        <authorList>
            <person name="Le V."/>
        </authorList>
    </citation>
    <scope>NUCLEOTIDE SEQUENCE</scope>
    <source>
        <strain evidence="1">DH14</strain>
    </source>
</reference>
<keyword evidence="2" id="KW-1185">Reference proteome</keyword>
<dbReference type="SUPFAM" id="SSF49464">
    <property type="entry name" value="Carboxypeptidase regulatory domain-like"/>
    <property type="match status" value="1"/>
</dbReference>
<comment type="caution">
    <text evidence="1">The sequence shown here is derived from an EMBL/GenBank/DDBJ whole genome shotgun (WGS) entry which is preliminary data.</text>
</comment>
<proteinExistence type="predicted"/>
<dbReference type="EMBL" id="JALBGC010000002">
    <property type="protein sequence ID" value="MCI1187114.1"/>
    <property type="molecule type" value="Genomic_DNA"/>
</dbReference>
<accession>A0A9X1VDF4</accession>
<name>A0A9X1VDF4_9BACT</name>
<dbReference type="Proteomes" id="UP001139193">
    <property type="component" value="Unassembled WGS sequence"/>
</dbReference>
<keyword evidence="1" id="KW-0645">Protease</keyword>
<gene>
    <name evidence="1" type="ORF">MON38_06755</name>
</gene>
<dbReference type="GO" id="GO:0004180">
    <property type="term" value="F:carboxypeptidase activity"/>
    <property type="evidence" value="ECO:0007669"/>
    <property type="project" value="UniProtKB-KW"/>
</dbReference>
<evidence type="ECO:0000313" key="2">
    <source>
        <dbReference type="Proteomes" id="UP001139193"/>
    </source>
</evidence>
<keyword evidence="1" id="KW-0378">Hydrolase</keyword>
<evidence type="ECO:0000313" key="1">
    <source>
        <dbReference type="EMBL" id="MCI1187114.1"/>
    </source>
</evidence>
<organism evidence="1 2">
    <name type="scientific">Hymenobacter cyanobacteriorum</name>
    <dbReference type="NCBI Taxonomy" id="2926463"/>
    <lineage>
        <taxon>Bacteria</taxon>
        <taxon>Pseudomonadati</taxon>
        <taxon>Bacteroidota</taxon>
        <taxon>Cytophagia</taxon>
        <taxon>Cytophagales</taxon>
        <taxon>Hymenobacteraceae</taxon>
        <taxon>Hymenobacter</taxon>
    </lineage>
</organism>
<sequence>MKKLLPQIGLLFLLLLPLLGRAQEIRISGRVVDAATKKPVEFVSMSLRNAGTGALTDINGNFQLVGLKPMEQDSVIAMTLNYERFAVAVSANNCHNLVLELTHRKIDKSKPATYGCLDCSGPYSLISEKEQMHISPGAQYAFFIPNEKRKQLGKLRAVSFYLGENGLPSIPFRLRIYKADGAGHAPGTDLLHEIIFFKAAKDGEWYTTDLSAHNIAAAKEGFFIALDFAVPDTIIAPSALMDNHTAIGQIMRPDFEFKKSITWHYLPEKGWVLAPLANGMRRYNAMVKAEVEAVD</sequence>
<protein>
    <submittedName>
        <fullName evidence="1">Carboxypeptidase-like regulatory domain-containing protein</fullName>
    </submittedName>
</protein>
<dbReference type="Gene3D" id="2.60.40.1120">
    <property type="entry name" value="Carboxypeptidase-like, regulatory domain"/>
    <property type="match status" value="1"/>
</dbReference>